<reference evidence="2 3" key="1">
    <citation type="submission" date="2020-10" db="EMBL/GenBank/DDBJ databases">
        <title>The Coptis chinensis genome and diversification of protoberbering-type alkaloids.</title>
        <authorList>
            <person name="Wang B."/>
            <person name="Shu S."/>
            <person name="Song C."/>
            <person name="Liu Y."/>
        </authorList>
    </citation>
    <scope>NUCLEOTIDE SEQUENCE [LARGE SCALE GENOMIC DNA]</scope>
    <source>
        <strain evidence="2">HL-2020</strain>
        <tissue evidence="2">Leaf</tissue>
    </source>
</reference>
<keyword evidence="3" id="KW-1185">Reference proteome</keyword>
<organism evidence="2 3">
    <name type="scientific">Coptis chinensis</name>
    <dbReference type="NCBI Taxonomy" id="261450"/>
    <lineage>
        <taxon>Eukaryota</taxon>
        <taxon>Viridiplantae</taxon>
        <taxon>Streptophyta</taxon>
        <taxon>Embryophyta</taxon>
        <taxon>Tracheophyta</taxon>
        <taxon>Spermatophyta</taxon>
        <taxon>Magnoliopsida</taxon>
        <taxon>Ranunculales</taxon>
        <taxon>Ranunculaceae</taxon>
        <taxon>Coptidoideae</taxon>
        <taxon>Coptis</taxon>
    </lineage>
</organism>
<dbReference type="EMBL" id="JADFTS010000007">
    <property type="protein sequence ID" value="KAF9598395.1"/>
    <property type="molecule type" value="Genomic_DNA"/>
</dbReference>
<dbReference type="Proteomes" id="UP000631114">
    <property type="component" value="Unassembled WGS sequence"/>
</dbReference>
<sequence>MSDLSRLGIGLTVVFVISLIALFTELCYLFCRRKKQTNSPESQNSGEILTTSTISSSSKHLLYYLFCFKNKSRTEPNVASTTIHPINDEQQDELVKWREMQEIQGPSRVLFTIKEEEKEDLESEKSCSDRKFRTKGSYSLNDEEVVMMSMEREIESPFFTPCGSPPYYSPSSSPPREVKHLKEIDCCFVVRIDELQRKVGERDSHGD</sequence>
<proteinExistence type="predicted"/>
<dbReference type="PANTHER" id="PTHR34054:SF4">
    <property type="entry name" value="PROTEIN, PUTATIVE-RELATED"/>
    <property type="match status" value="1"/>
</dbReference>
<keyword evidence="1" id="KW-0812">Transmembrane</keyword>
<gene>
    <name evidence="2" type="ORF">IFM89_027471</name>
</gene>
<name>A0A835HFS9_9MAGN</name>
<dbReference type="InterPro" id="IPR045884">
    <property type="entry name" value="At5g59350-like"/>
</dbReference>
<keyword evidence="1" id="KW-0472">Membrane</keyword>
<feature type="transmembrane region" description="Helical" evidence="1">
    <location>
        <begin position="6"/>
        <end position="31"/>
    </location>
</feature>
<evidence type="ECO:0000313" key="2">
    <source>
        <dbReference type="EMBL" id="KAF9598395.1"/>
    </source>
</evidence>
<protein>
    <submittedName>
        <fullName evidence="2">Uncharacterized protein</fullName>
    </submittedName>
</protein>
<dbReference type="OrthoDB" id="784633at2759"/>
<keyword evidence="1" id="KW-1133">Transmembrane helix</keyword>
<accession>A0A835HFS9</accession>
<dbReference type="PANTHER" id="PTHR34054">
    <property type="entry name" value="EXPRESSED PROTEIN"/>
    <property type="match status" value="1"/>
</dbReference>
<evidence type="ECO:0000256" key="1">
    <source>
        <dbReference type="SAM" id="Phobius"/>
    </source>
</evidence>
<evidence type="ECO:0000313" key="3">
    <source>
        <dbReference type="Proteomes" id="UP000631114"/>
    </source>
</evidence>
<dbReference type="AlphaFoldDB" id="A0A835HFS9"/>
<comment type="caution">
    <text evidence="2">The sequence shown here is derived from an EMBL/GenBank/DDBJ whole genome shotgun (WGS) entry which is preliminary data.</text>
</comment>